<evidence type="ECO:0000256" key="5">
    <source>
        <dbReference type="SAM" id="MobiDB-lite"/>
    </source>
</evidence>
<accession>A0ABQ7JAD3</accession>
<evidence type="ECO:0000256" key="1">
    <source>
        <dbReference type="ARBA" id="ARBA00022741"/>
    </source>
</evidence>
<keyword evidence="2" id="KW-0378">Hydrolase</keyword>
<dbReference type="EMBL" id="JADAQX010000264">
    <property type="protein sequence ID" value="KAF8820963.1"/>
    <property type="molecule type" value="Genomic_DNA"/>
</dbReference>
<evidence type="ECO:0000256" key="4">
    <source>
        <dbReference type="ARBA" id="ARBA00022840"/>
    </source>
</evidence>
<dbReference type="InterPro" id="IPR027417">
    <property type="entry name" value="P-loop_NTPase"/>
</dbReference>
<feature type="region of interest" description="Disordered" evidence="5">
    <location>
        <begin position="100"/>
        <end position="119"/>
    </location>
</feature>
<dbReference type="Pfam" id="PF00270">
    <property type="entry name" value="DEAD"/>
    <property type="match status" value="1"/>
</dbReference>
<feature type="compositionally biased region" description="Low complexity" evidence="5">
    <location>
        <begin position="104"/>
        <end position="119"/>
    </location>
</feature>
<dbReference type="SMART" id="SM00487">
    <property type="entry name" value="DEXDc"/>
    <property type="match status" value="1"/>
</dbReference>
<dbReference type="InterPro" id="IPR044742">
    <property type="entry name" value="DEAD/DEAH_RhlB"/>
</dbReference>
<keyword evidence="4" id="KW-0067">ATP-binding</keyword>
<evidence type="ECO:0000259" key="6">
    <source>
        <dbReference type="PROSITE" id="PS51192"/>
    </source>
</evidence>
<dbReference type="InterPro" id="IPR014001">
    <property type="entry name" value="Helicase_ATP-bd"/>
</dbReference>
<dbReference type="CDD" id="cd00268">
    <property type="entry name" value="DEADc"/>
    <property type="match status" value="1"/>
</dbReference>
<feature type="domain" description="Helicase C-terminal" evidence="7">
    <location>
        <begin position="394"/>
        <end position="541"/>
    </location>
</feature>
<comment type="caution">
    <text evidence="8">The sequence shown here is derived from an EMBL/GenBank/DDBJ whole genome shotgun (WGS) entry which is preliminary data.</text>
</comment>
<dbReference type="PROSITE" id="PS51192">
    <property type="entry name" value="HELICASE_ATP_BIND_1"/>
    <property type="match status" value="1"/>
</dbReference>
<dbReference type="CDD" id="cd18787">
    <property type="entry name" value="SF2_C_DEAD"/>
    <property type="match status" value="1"/>
</dbReference>
<evidence type="ECO:0000313" key="8">
    <source>
        <dbReference type="EMBL" id="KAF8820963.1"/>
    </source>
</evidence>
<evidence type="ECO:0000313" key="9">
    <source>
        <dbReference type="Proteomes" id="UP000823046"/>
    </source>
</evidence>
<dbReference type="Proteomes" id="UP000823046">
    <property type="component" value="Unassembled WGS sequence"/>
</dbReference>
<reference evidence="8 9" key="1">
    <citation type="journal article" date="2020" name="bioRxiv">
        <title>Metabolic contributions of an alphaproteobacterial endosymbiont in the apicomplexan Cardiosporidium cionae.</title>
        <authorList>
            <person name="Hunter E.S."/>
            <person name="Paight C.J."/>
            <person name="Lane C.E."/>
        </authorList>
    </citation>
    <scope>NUCLEOTIDE SEQUENCE [LARGE SCALE GENOMIC DNA]</scope>
    <source>
        <strain evidence="8">ESH_2018</strain>
    </source>
</reference>
<dbReference type="Pfam" id="PF00271">
    <property type="entry name" value="Helicase_C"/>
    <property type="match status" value="1"/>
</dbReference>
<dbReference type="PANTHER" id="PTHR47960">
    <property type="entry name" value="DEAD-BOX ATP-DEPENDENT RNA HELICASE 50"/>
    <property type="match status" value="1"/>
</dbReference>
<dbReference type="InterPro" id="IPR001650">
    <property type="entry name" value="Helicase_C-like"/>
</dbReference>
<evidence type="ECO:0000259" key="7">
    <source>
        <dbReference type="PROSITE" id="PS51194"/>
    </source>
</evidence>
<dbReference type="Gene3D" id="3.40.50.300">
    <property type="entry name" value="P-loop containing nucleotide triphosphate hydrolases"/>
    <property type="match status" value="2"/>
</dbReference>
<name>A0ABQ7JAD3_9APIC</name>
<sequence length="691" mass="77738">MLCSMQSFHSFALLLGKNVKAGVILLQKASNGSISTITSERCCFQFVNAEGRRFLRKSATASSFEKKPIDSGKKHDINKLLNYPPHLEDDQSDVTIMKSSDATKNTPSNSLSFSSNSVEKSNSKSKQFSVESTFFKYPFYQGLLSCVVRIGIATPTEIQELAIPRILNGQSVMIVGQTGSGKTLAYLLPILQRLHDDDIDKLAPYPHKPRVVIVVPTRELAAQLLRVIRDFPITSTACTAGLSYVKETQILRNGVDIVIATPARLLLHLKKGNVTLSMLKHFVVEEADALCDTFFEQDLLLVLQKLPNSKVETPQNIEKNDQIVEFNRRTDQLPKKFPQLTFVLATRTGAVSNFCKRYVQADVLLNIVAADSHMVVPTVFQSFVPLYGVNRLSKLQESLQELQGEKSKILVFCNTMQSCRAVDWYLTERGYRVSSLHSEMPYRKRRESFEAFKSSESSILVATNLASRGLDIPDIKHVIMFDFPQNMAEYLHRAGRTGRGGDAGTVTSFYNKRNMPLIKSIKEASRSGLPIDVRNATEKVKKILSLEEKWQLKVSLRNRTKKIGGRKAAGAPPRRGTVSPETKKYLKKQHFRAKTAKLVLLLRKRGILKANEGIPKYPDKYVELSDSQESMHLKKNKDGHLQLISRRRKPRNAVESSKYETDAEAIVIKGGSTYAQETTDRKLKHHARTMF</sequence>
<protein>
    <submittedName>
        <fullName evidence="8">DEAD/DEAH box helicase domain-containing protein</fullName>
    </submittedName>
</protein>
<keyword evidence="1" id="KW-0547">Nucleotide-binding</keyword>
<dbReference type="SMART" id="SM00490">
    <property type="entry name" value="HELICc"/>
    <property type="match status" value="1"/>
</dbReference>
<dbReference type="InterPro" id="IPR011545">
    <property type="entry name" value="DEAD/DEAH_box_helicase_dom"/>
</dbReference>
<dbReference type="PROSITE" id="PS51194">
    <property type="entry name" value="HELICASE_CTER"/>
    <property type="match status" value="1"/>
</dbReference>
<keyword evidence="9" id="KW-1185">Reference proteome</keyword>
<dbReference type="SUPFAM" id="SSF52540">
    <property type="entry name" value="P-loop containing nucleoside triphosphate hydrolases"/>
    <property type="match status" value="1"/>
</dbReference>
<keyword evidence="3 8" id="KW-0347">Helicase</keyword>
<evidence type="ECO:0000256" key="3">
    <source>
        <dbReference type="ARBA" id="ARBA00022806"/>
    </source>
</evidence>
<evidence type="ECO:0000256" key="2">
    <source>
        <dbReference type="ARBA" id="ARBA00022801"/>
    </source>
</evidence>
<organism evidence="8 9">
    <name type="scientific">Cardiosporidium cionae</name>
    <dbReference type="NCBI Taxonomy" id="476202"/>
    <lineage>
        <taxon>Eukaryota</taxon>
        <taxon>Sar</taxon>
        <taxon>Alveolata</taxon>
        <taxon>Apicomplexa</taxon>
        <taxon>Aconoidasida</taxon>
        <taxon>Nephromycida</taxon>
        <taxon>Cardiosporidium</taxon>
    </lineage>
</organism>
<dbReference type="GO" id="GO:0004386">
    <property type="term" value="F:helicase activity"/>
    <property type="evidence" value="ECO:0007669"/>
    <property type="project" value="UniProtKB-KW"/>
</dbReference>
<proteinExistence type="predicted"/>
<gene>
    <name evidence="8" type="ORF">IE077_004399</name>
</gene>
<feature type="domain" description="Helicase ATP-binding" evidence="6">
    <location>
        <begin position="163"/>
        <end position="325"/>
    </location>
</feature>